<accession>A0A645AI82</accession>
<proteinExistence type="predicted"/>
<dbReference type="AlphaFoldDB" id="A0A645AI82"/>
<dbReference type="PANTHER" id="PTHR30087">
    <property type="entry name" value="INNER MEMBRANE PROTEIN"/>
    <property type="match status" value="1"/>
</dbReference>
<reference evidence="1" key="1">
    <citation type="submission" date="2019-08" db="EMBL/GenBank/DDBJ databases">
        <authorList>
            <person name="Kucharzyk K."/>
            <person name="Murdoch R.W."/>
            <person name="Higgins S."/>
            <person name="Loffler F."/>
        </authorList>
    </citation>
    <scope>NUCLEOTIDE SEQUENCE</scope>
</reference>
<protein>
    <submittedName>
        <fullName evidence="1">Uncharacterized protein</fullName>
    </submittedName>
</protein>
<dbReference type="PANTHER" id="PTHR30087:SF1">
    <property type="entry name" value="HYPOTHETICAL CYTOSOLIC PROTEIN"/>
    <property type="match status" value="1"/>
</dbReference>
<dbReference type="Pfam" id="PF04463">
    <property type="entry name" value="2-thiour_desulf"/>
    <property type="match status" value="1"/>
</dbReference>
<name>A0A645AI82_9ZZZZ</name>
<dbReference type="EMBL" id="VSSQ01013954">
    <property type="protein sequence ID" value="MPM52636.1"/>
    <property type="molecule type" value="Genomic_DNA"/>
</dbReference>
<gene>
    <name evidence="1" type="ORF">SDC9_99396</name>
</gene>
<sequence length="120" mass="12695">MNNSVLALMERHELIPVCPELLGGLPTPREPAEISVGRVRTISGIDVTEQYGRGAAESLRLALLFGCSAALLKERSPSCGAGMVYDGTFSGKLVPGDGFTARLLRSRGIRVIPESGIGEL</sequence>
<comment type="caution">
    <text evidence="1">The sequence shown here is derived from an EMBL/GenBank/DDBJ whole genome shotgun (WGS) entry which is preliminary data.</text>
</comment>
<dbReference type="InterPro" id="IPR007553">
    <property type="entry name" value="2-thiour_desulf"/>
</dbReference>
<evidence type="ECO:0000313" key="1">
    <source>
        <dbReference type="EMBL" id="MPM52636.1"/>
    </source>
</evidence>
<organism evidence="1">
    <name type="scientific">bioreactor metagenome</name>
    <dbReference type="NCBI Taxonomy" id="1076179"/>
    <lineage>
        <taxon>unclassified sequences</taxon>
        <taxon>metagenomes</taxon>
        <taxon>ecological metagenomes</taxon>
    </lineage>
</organism>